<sequence length="102" mass="11585">MCVETVQILPRSQYSIDCPCGRHVSSRHEVLDKDGGHTWNNSLSQIPTYLYLTLCGLTSLFSVEHNIAMFLFESPGKFLEIISTLTKSEVKLCKIMYQQINS</sequence>
<evidence type="ECO:0000313" key="1">
    <source>
        <dbReference type="EMBL" id="CAK1582156.1"/>
    </source>
</evidence>
<dbReference type="AlphaFoldDB" id="A0AAV1KGG0"/>
<protein>
    <submittedName>
        <fullName evidence="1">Uncharacterized protein</fullName>
    </submittedName>
</protein>
<organism evidence="1 2">
    <name type="scientific">Parnassius mnemosyne</name>
    <name type="common">clouded apollo</name>
    <dbReference type="NCBI Taxonomy" id="213953"/>
    <lineage>
        <taxon>Eukaryota</taxon>
        <taxon>Metazoa</taxon>
        <taxon>Ecdysozoa</taxon>
        <taxon>Arthropoda</taxon>
        <taxon>Hexapoda</taxon>
        <taxon>Insecta</taxon>
        <taxon>Pterygota</taxon>
        <taxon>Neoptera</taxon>
        <taxon>Endopterygota</taxon>
        <taxon>Lepidoptera</taxon>
        <taxon>Glossata</taxon>
        <taxon>Ditrysia</taxon>
        <taxon>Papilionoidea</taxon>
        <taxon>Papilionidae</taxon>
        <taxon>Parnassiinae</taxon>
        <taxon>Parnassini</taxon>
        <taxon>Parnassius</taxon>
        <taxon>Driopa</taxon>
    </lineage>
</organism>
<reference evidence="1 2" key="1">
    <citation type="submission" date="2023-11" db="EMBL/GenBank/DDBJ databases">
        <authorList>
            <person name="Hedman E."/>
            <person name="Englund M."/>
            <person name="Stromberg M."/>
            <person name="Nyberg Akerstrom W."/>
            <person name="Nylinder S."/>
            <person name="Jareborg N."/>
            <person name="Kallberg Y."/>
            <person name="Kronander E."/>
        </authorList>
    </citation>
    <scope>NUCLEOTIDE SEQUENCE [LARGE SCALE GENOMIC DNA]</scope>
</reference>
<keyword evidence="2" id="KW-1185">Reference proteome</keyword>
<comment type="caution">
    <text evidence="1">The sequence shown here is derived from an EMBL/GenBank/DDBJ whole genome shotgun (WGS) entry which is preliminary data.</text>
</comment>
<evidence type="ECO:0000313" key="2">
    <source>
        <dbReference type="Proteomes" id="UP001314205"/>
    </source>
</evidence>
<name>A0AAV1KGG0_9NEOP</name>
<proteinExistence type="predicted"/>
<dbReference type="Proteomes" id="UP001314205">
    <property type="component" value="Unassembled WGS sequence"/>
</dbReference>
<accession>A0AAV1KGG0</accession>
<dbReference type="EMBL" id="CAVLGL010000035">
    <property type="protein sequence ID" value="CAK1582156.1"/>
    <property type="molecule type" value="Genomic_DNA"/>
</dbReference>
<gene>
    <name evidence="1" type="ORF">PARMNEM_LOCUS3730</name>
</gene>